<organism evidence="2">
    <name type="scientific">Oikopleura dioica</name>
    <name type="common">Tunicate</name>
    <dbReference type="NCBI Taxonomy" id="34765"/>
    <lineage>
        <taxon>Eukaryota</taxon>
        <taxon>Metazoa</taxon>
        <taxon>Chordata</taxon>
        <taxon>Tunicata</taxon>
        <taxon>Appendicularia</taxon>
        <taxon>Copelata</taxon>
        <taxon>Oikopleuridae</taxon>
        <taxon>Oikopleura</taxon>
    </lineage>
</organism>
<gene>
    <name evidence="2" type="ORF">GSOID_T00032153001</name>
</gene>
<proteinExistence type="predicted"/>
<feature type="region of interest" description="Disordered" evidence="1">
    <location>
        <begin position="56"/>
        <end position="108"/>
    </location>
</feature>
<dbReference type="Proteomes" id="UP000011014">
    <property type="component" value="Unassembled WGS sequence"/>
</dbReference>
<name>E4YB65_OIKDI</name>
<dbReference type="AlphaFoldDB" id="E4YB65"/>
<accession>E4YB65</accession>
<sequence>MFFNDPFYTTNFSPRYNTMSQYANRTCNCPECRPAPRRKQQNRREMTQRRHVPDREMYVPNPEEWFHQQNQTVAEPRKKPRKKIVNKPPQNPPKTTTNNEKPKKMPKKTVKIPIQIVNSPKKQPEKVGDRNILADMENLILEELSTPIEIKEDPFHVDEEIVIPLQD</sequence>
<evidence type="ECO:0000256" key="1">
    <source>
        <dbReference type="SAM" id="MobiDB-lite"/>
    </source>
</evidence>
<protein>
    <submittedName>
        <fullName evidence="2">Uncharacterized protein</fullName>
    </submittedName>
</protein>
<dbReference type="EMBL" id="FN654372">
    <property type="protein sequence ID" value="CBY32802.1"/>
    <property type="molecule type" value="Genomic_DNA"/>
</dbReference>
<evidence type="ECO:0000313" key="2">
    <source>
        <dbReference type="EMBL" id="CBY32802.1"/>
    </source>
</evidence>
<reference evidence="2" key="1">
    <citation type="journal article" date="2010" name="Science">
        <title>Plasticity of animal genome architecture unmasked by rapid evolution of a pelagic tunicate.</title>
        <authorList>
            <person name="Denoeud F."/>
            <person name="Henriet S."/>
            <person name="Mungpakdee S."/>
            <person name="Aury J.M."/>
            <person name="Da Silva C."/>
            <person name="Brinkmann H."/>
            <person name="Mikhaleva J."/>
            <person name="Olsen L.C."/>
            <person name="Jubin C."/>
            <person name="Canestro C."/>
            <person name="Bouquet J.M."/>
            <person name="Danks G."/>
            <person name="Poulain J."/>
            <person name="Campsteijn C."/>
            <person name="Adamski M."/>
            <person name="Cross I."/>
            <person name="Yadetie F."/>
            <person name="Muffato M."/>
            <person name="Louis A."/>
            <person name="Butcher S."/>
            <person name="Tsagkogeorga G."/>
            <person name="Konrad A."/>
            <person name="Singh S."/>
            <person name="Jensen M.F."/>
            <person name="Cong E.H."/>
            <person name="Eikeseth-Otteraa H."/>
            <person name="Noel B."/>
            <person name="Anthouard V."/>
            <person name="Porcel B.M."/>
            <person name="Kachouri-Lafond R."/>
            <person name="Nishino A."/>
            <person name="Ugolini M."/>
            <person name="Chourrout P."/>
            <person name="Nishida H."/>
            <person name="Aasland R."/>
            <person name="Huzurbazar S."/>
            <person name="Westhof E."/>
            <person name="Delsuc F."/>
            <person name="Lehrach H."/>
            <person name="Reinhardt R."/>
            <person name="Weissenbach J."/>
            <person name="Roy S.W."/>
            <person name="Artiguenave F."/>
            <person name="Postlethwait J.H."/>
            <person name="Manak J.R."/>
            <person name="Thompson E.M."/>
            <person name="Jaillon O."/>
            <person name="Du Pasquier L."/>
            <person name="Boudinot P."/>
            <person name="Liberles D.A."/>
            <person name="Volff J.N."/>
            <person name="Philippe H."/>
            <person name="Lenhard B."/>
            <person name="Roest Crollius H."/>
            <person name="Wincker P."/>
            <person name="Chourrout D."/>
        </authorList>
    </citation>
    <scope>NUCLEOTIDE SEQUENCE [LARGE SCALE GENOMIC DNA]</scope>
</reference>